<dbReference type="SUPFAM" id="SSF102114">
    <property type="entry name" value="Radical SAM enzymes"/>
    <property type="match status" value="1"/>
</dbReference>
<dbReference type="Proteomes" id="UP000534306">
    <property type="component" value="Unassembled WGS sequence"/>
</dbReference>
<dbReference type="InterPro" id="IPR023862">
    <property type="entry name" value="CHP03960_rSAM"/>
</dbReference>
<proteinExistence type="predicted"/>
<keyword evidence="4" id="KW-1185">Reference proteome</keyword>
<dbReference type="SFLD" id="SFLDG01082">
    <property type="entry name" value="B12-binding_domain_containing"/>
    <property type="match status" value="1"/>
</dbReference>
<dbReference type="AlphaFoldDB" id="A0A7Y4KXE5"/>
<evidence type="ECO:0000313" key="4">
    <source>
        <dbReference type="Proteomes" id="UP000534306"/>
    </source>
</evidence>
<dbReference type="Pfam" id="PF04055">
    <property type="entry name" value="Radical_SAM"/>
    <property type="match status" value="1"/>
</dbReference>
<dbReference type="EMBL" id="JACHKF010000001">
    <property type="protein sequence ID" value="MBB6567954.1"/>
    <property type="molecule type" value="Genomic_DNA"/>
</dbReference>
<sequence>MTVESLFPRLEALLPTVQKPIQYVGGELNSVSKEWDAATVRWALMYPDAYEVGLPNQGVQILYEVLNEREHLLAERTYSVWPDMEAVMREHGIPQFTLDSHRPVRAFDVFGLSFSTELGYTNMLTALDLAGIPLYAVDRTDEDPIVLAGGHAAFNPEPVADFVDAAVLGDGEEIVLAISEVIREWKDEGKPGGRDEVLLRLAKTGGVYIPKFFTVEYLADGRIQRVVPNRPGVPFRTAKHTVMDLDAWPYPKKPLVPLAETVHERFSVEIFRGCTRGCRFCQAGMITRPVRERSITTIGDMVDNGLKQTGFEEVGLLSLSSADHTEIADVAKGLGDRYEGSNVSLSLPSTRVDAFNITLANEFSRNGRRSGLTFAPEGGSDRMRKVINKMVTEEDLIRTVAAAYSHGWRQVKLYFMCGLPTETDEDVLAIAELAKKVIATGREASGRNDIRCTVSIGGFVPKPHTPFQWASQLGVEETDARLAKLNQAIRSDKKYAKAIGFRYHDGKPGIIEGLLSRGDRRVGRIIEAVWRDGGRFDGWSEHFSYERWIDCADKALADHPVDLAWYTTREREYAEVLPWDHLDSGLDRDWLWEDWQDALEEDGALEVDDCRWTPCFDCGVCPQMNTEIQIGPTGKKLLPLSVV</sequence>
<dbReference type="PROSITE" id="PS51918">
    <property type="entry name" value="RADICAL_SAM"/>
    <property type="match status" value="1"/>
</dbReference>
<dbReference type="CDD" id="cd01335">
    <property type="entry name" value="Radical_SAM"/>
    <property type="match status" value="1"/>
</dbReference>
<dbReference type="PANTHER" id="PTHR42731">
    <property type="entry name" value="SLL1084 PROTEIN"/>
    <property type="match status" value="1"/>
</dbReference>
<dbReference type="InterPro" id="IPR007197">
    <property type="entry name" value="rSAM"/>
</dbReference>
<evidence type="ECO:0000313" key="3">
    <source>
        <dbReference type="EMBL" id="NOL39451.1"/>
    </source>
</evidence>
<dbReference type="InterPro" id="IPR058240">
    <property type="entry name" value="rSAM_sf"/>
</dbReference>
<evidence type="ECO:0000259" key="1">
    <source>
        <dbReference type="PROSITE" id="PS51918"/>
    </source>
</evidence>
<dbReference type="PANTHER" id="PTHR42731:SF1">
    <property type="entry name" value="RADICAL SAM DOMAIN PROTEIN"/>
    <property type="match status" value="1"/>
</dbReference>
<protein>
    <submittedName>
        <fullName evidence="2">Radical SAM family uncharacterized protein</fullName>
    </submittedName>
    <submittedName>
        <fullName evidence="3">TIGR03960 family B12-binding radical SAM protein</fullName>
    </submittedName>
</protein>
<dbReference type="SFLD" id="SFLDS00029">
    <property type="entry name" value="Radical_SAM"/>
    <property type="match status" value="1"/>
</dbReference>
<feature type="domain" description="Radical SAM core" evidence="1">
    <location>
        <begin position="260"/>
        <end position="502"/>
    </location>
</feature>
<dbReference type="NCBIfam" id="TIGR03960">
    <property type="entry name" value="rSAM_fuse_unch"/>
    <property type="match status" value="1"/>
</dbReference>
<evidence type="ECO:0000313" key="2">
    <source>
        <dbReference type="EMBL" id="MBB6567954.1"/>
    </source>
</evidence>
<reference evidence="2 5" key="2">
    <citation type="submission" date="2020-08" db="EMBL/GenBank/DDBJ databases">
        <title>Sequencing the genomes of 1000 actinobacteria strains.</title>
        <authorList>
            <person name="Klenk H.-P."/>
        </authorList>
    </citation>
    <scope>NUCLEOTIDE SEQUENCE [LARGE SCALE GENOMIC DNA]</scope>
    <source>
        <strain evidence="2 5">DSM 15626</strain>
    </source>
</reference>
<dbReference type="Pfam" id="PF19864">
    <property type="entry name" value="Radical_SAM_N2"/>
    <property type="match status" value="1"/>
</dbReference>
<dbReference type="Gene3D" id="3.80.30.20">
    <property type="entry name" value="tm_1862 like domain"/>
    <property type="match status" value="1"/>
</dbReference>
<dbReference type="EMBL" id="JABJRC010000001">
    <property type="protein sequence ID" value="NOL39451.1"/>
    <property type="molecule type" value="Genomic_DNA"/>
</dbReference>
<gene>
    <name evidence="2" type="ORF">HNR71_003591</name>
    <name evidence="3" type="ORF">HPO96_04245</name>
</gene>
<reference evidence="3 4" key="1">
    <citation type="submission" date="2020-05" db="EMBL/GenBank/DDBJ databases">
        <title>Genome sequence of Kribbella sandramycini ATCC 39419.</title>
        <authorList>
            <person name="Maclea K.S."/>
            <person name="Fair J.L."/>
        </authorList>
    </citation>
    <scope>NUCLEOTIDE SEQUENCE [LARGE SCALE GENOMIC DNA]</scope>
    <source>
        <strain evidence="3 4">ATCC 39419</strain>
    </source>
</reference>
<dbReference type="InterPro" id="IPR023404">
    <property type="entry name" value="rSAM_horseshoe"/>
</dbReference>
<evidence type="ECO:0000313" key="5">
    <source>
        <dbReference type="Proteomes" id="UP000553957"/>
    </source>
</evidence>
<accession>A0A7Y4KXE5</accession>
<name>A0A7Y4KXE5_9ACTN</name>
<dbReference type="GO" id="GO:0051536">
    <property type="term" value="F:iron-sulfur cluster binding"/>
    <property type="evidence" value="ECO:0007669"/>
    <property type="project" value="InterPro"/>
</dbReference>
<organism evidence="3 4">
    <name type="scientific">Kribbella sandramycini</name>
    <dbReference type="NCBI Taxonomy" id="60450"/>
    <lineage>
        <taxon>Bacteria</taxon>
        <taxon>Bacillati</taxon>
        <taxon>Actinomycetota</taxon>
        <taxon>Actinomycetes</taxon>
        <taxon>Propionibacteriales</taxon>
        <taxon>Kribbellaceae</taxon>
        <taxon>Kribbella</taxon>
    </lineage>
</organism>
<comment type="caution">
    <text evidence="3">The sequence shown here is derived from an EMBL/GenBank/DDBJ whole genome shotgun (WGS) entry which is preliminary data.</text>
</comment>
<dbReference type="Proteomes" id="UP000553957">
    <property type="component" value="Unassembled WGS sequence"/>
</dbReference>
<dbReference type="RefSeq" id="WP_171671145.1">
    <property type="nucleotide sequence ID" value="NZ_BAAAGT010000003.1"/>
</dbReference>
<dbReference type="InterPro" id="IPR006638">
    <property type="entry name" value="Elp3/MiaA/NifB-like_rSAM"/>
</dbReference>
<dbReference type="GO" id="GO:0003824">
    <property type="term" value="F:catalytic activity"/>
    <property type="evidence" value="ECO:0007669"/>
    <property type="project" value="InterPro"/>
</dbReference>
<dbReference type="SMART" id="SM00729">
    <property type="entry name" value="Elp3"/>
    <property type="match status" value="1"/>
</dbReference>
<dbReference type="InterPro" id="IPR045784">
    <property type="entry name" value="Radical_SAM_N2"/>
</dbReference>